<evidence type="ECO:0000313" key="3">
    <source>
        <dbReference type="Proteomes" id="UP000275267"/>
    </source>
</evidence>
<keyword evidence="3" id="KW-1185">Reference proteome</keyword>
<dbReference type="STRING" id="4540.A0A3L6Q6G4"/>
<dbReference type="InterPro" id="IPR036465">
    <property type="entry name" value="vWFA_dom_sf"/>
</dbReference>
<name>A0A3L6Q6G4_PANMI</name>
<evidence type="ECO:0000259" key="1">
    <source>
        <dbReference type="Pfam" id="PF13768"/>
    </source>
</evidence>
<accession>A0A3L6Q6G4</accession>
<protein>
    <recommendedName>
        <fullName evidence="1">VWFA domain-containing protein</fullName>
    </recommendedName>
</protein>
<dbReference type="InterPro" id="IPR051266">
    <property type="entry name" value="CLCR"/>
</dbReference>
<comment type="caution">
    <text evidence="2">The sequence shown here is derived from an EMBL/GenBank/DDBJ whole genome shotgun (WGS) entry which is preliminary data.</text>
</comment>
<dbReference type="Proteomes" id="UP000275267">
    <property type="component" value="Unassembled WGS sequence"/>
</dbReference>
<dbReference type="AlphaFoldDB" id="A0A3L6Q6G4"/>
<sequence>MLSELPARTSSRASFIILVTDTKESSRFSKLPREFLKNQPVVHTIGLGAAHDPKALLSIAEESHGTYSFVDDQNTDSIPGAVAVCLSGIKAVAAVGTRVSLEAAVGSGVRVERIESGGYSSAITGEKTSGEITVGVLYAGEAKSFIVHLNVPAVPPTSASVDGCCDKQELLTASFFGQYTTSDGDASPPKIQATLSVQRSPPEGVAVAASLQKVPVPVVMDQIAQFGVLDMVTTFVENEIWELSSITAEVGAAMATKLQSWWEEFVQARQFWSGLDLGVLEVEINKMVTILAAAGSSSCSSPSPVSATAYMLSWLSSYQTQRPTAMGSPSNVAPAFATLSVQLTVQETTTIITAPAGSLGGDSCPPCECDDACVEARPPPALVQASNVRRCNSSNVEAPPKLRAVA</sequence>
<dbReference type="InterPro" id="IPR002035">
    <property type="entry name" value="VWF_A"/>
</dbReference>
<dbReference type="EMBL" id="PQIB02000014">
    <property type="protein sequence ID" value="RLM70070.1"/>
    <property type="molecule type" value="Genomic_DNA"/>
</dbReference>
<reference evidence="3" key="1">
    <citation type="journal article" date="2019" name="Nat. Commun.">
        <title>The genome of broomcorn millet.</title>
        <authorList>
            <person name="Zou C."/>
            <person name="Miki D."/>
            <person name="Li D."/>
            <person name="Tang Q."/>
            <person name="Xiao L."/>
            <person name="Rajput S."/>
            <person name="Deng P."/>
            <person name="Jia W."/>
            <person name="Huang R."/>
            <person name="Zhang M."/>
            <person name="Sun Y."/>
            <person name="Hu J."/>
            <person name="Fu X."/>
            <person name="Schnable P.S."/>
            <person name="Li F."/>
            <person name="Zhang H."/>
            <person name="Feng B."/>
            <person name="Zhu X."/>
            <person name="Liu R."/>
            <person name="Schnable J.C."/>
            <person name="Zhu J.-K."/>
            <person name="Zhang H."/>
        </authorList>
    </citation>
    <scope>NUCLEOTIDE SEQUENCE [LARGE SCALE GENOMIC DNA]</scope>
</reference>
<proteinExistence type="predicted"/>
<organism evidence="2 3">
    <name type="scientific">Panicum miliaceum</name>
    <name type="common">Proso millet</name>
    <name type="synonym">Broomcorn millet</name>
    <dbReference type="NCBI Taxonomy" id="4540"/>
    <lineage>
        <taxon>Eukaryota</taxon>
        <taxon>Viridiplantae</taxon>
        <taxon>Streptophyta</taxon>
        <taxon>Embryophyta</taxon>
        <taxon>Tracheophyta</taxon>
        <taxon>Spermatophyta</taxon>
        <taxon>Magnoliopsida</taxon>
        <taxon>Liliopsida</taxon>
        <taxon>Poales</taxon>
        <taxon>Poaceae</taxon>
        <taxon>PACMAD clade</taxon>
        <taxon>Panicoideae</taxon>
        <taxon>Panicodae</taxon>
        <taxon>Paniceae</taxon>
        <taxon>Panicinae</taxon>
        <taxon>Panicum</taxon>
        <taxon>Panicum sect. Panicum</taxon>
    </lineage>
</organism>
<dbReference type="OrthoDB" id="657810at2759"/>
<dbReference type="PANTHER" id="PTHR10579:SF102">
    <property type="entry name" value="EXPRESSED PROTEIN"/>
    <property type="match status" value="1"/>
</dbReference>
<feature type="domain" description="VWFA" evidence="1">
    <location>
        <begin position="11"/>
        <end position="69"/>
    </location>
</feature>
<gene>
    <name evidence="2" type="ORF">C2845_PM17G04420</name>
</gene>
<dbReference type="Gene3D" id="3.40.50.410">
    <property type="entry name" value="von Willebrand factor, type A domain"/>
    <property type="match status" value="1"/>
</dbReference>
<dbReference type="SUPFAM" id="SSF53300">
    <property type="entry name" value="vWA-like"/>
    <property type="match status" value="1"/>
</dbReference>
<dbReference type="Pfam" id="PF13768">
    <property type="entry name" value="VWA_3"/>
    <property type="match status" value="1"/>
</dbReference>
<dbReference type="PANTHER" id="PTHR10579">
    <property type="entry name" value="CALCIUM-ACTIVATED CHLORIDE CHANNEL REGULATOR"/>
    <property type="match status" value="1"/>
</dbReference>
<evidence type="ECO:0000313" key="2">
    <source>
        <dbReference type="EMBL" id="RLM70070.1"/>
    </source>
</evidence>